<dbReference type="GO" id="GO:0005975">
    <property type="term" value="P:carbohydrate metabolic process"/>
    <property type="evidence" value="ECO:0007669"/>
    <property type="project" value="InterPro"/>
</dbReference>
<sequence>MFNTRNTQFLDYFYEGEHLCIYPWGHGLRVHDSFFDGMHNWALTEKSDFDSNFRVIYNADEATIVNGKTKAIVNKNGKITFYDKNKIILEEFWRERNFRKIKINNSQFLNQKENEYSSALKIKARDFSPNNKGSYEVAVRFEANDNERIYGMGQYQQSQLNLKGCKLELAQRNSQATVPFLISNYGYGLLWNNPGIGEVTFANNIT</sequence>
<dbReference type="Gene3D" id="2.60.40.1760">
    <property type="entry name" value="glycosyl hydrolase (family 31)"/>
    <property type="match status" value="1"/>
</dbReference>
<dbReference type="InterPro" id="IPR051816">
    <property type="entry name" value="Glycosyl_Hydrolase_31"/>
</dbReference>
<evidence type="ECO:0000313" key="3">
    <source>
        <dbReference type="Proteomes" id="UP000003684"/>
    </source>
</evidence>
<protein>
    <recommendedName>
        <fullName evidence="1">Glycoside hydrolase family 31 N-terminal domain-containing protein</fullName>
    </recommendedName>
</protein>
<dbReference type="AlphaFoldDB" id="D1YGJ9"/>
<reference evidence="2 3" key="1">
    <citation type="submission" date="2009-12" db="EMBL/GenBank/DDBJ databases">
        <title>Genome Sequence of Lactobacillus gasseri 224-1.</title>
        <authorList>
            <person name="Durkin A.S."/>
            <person name="Madupu R."/>
            <person name="Torralba M."/>
            <person name="Methe B."/>
            <person name="Sutton G."/>
            <person name="Strausberg R.L."/>
            <person name="Nelson K.E."/>
        </authorList>
    </citation>
    <scope>NUCLEOTIDE SEQUENCE [LARGE SCALE GENOMIC DNA]</scope>
    <source>
        <strain evidence="2 3">224-1</strain>
    </source>
</reference>
<dbReference type="Pfam" id="PF13802">
    <property type="entry name" value="Gal_mutarotas_2"/>
    <property type="match status" value="1"/>
</dbReference>
<dbReference type="EMBL" id="ADFT01000002">
    <property type="protein sequence ID" value="EFB63585.1"/>
    <property type="molecule type" value="Genomic_DNA"/>
</dbReference>
<dbReference type="Proteomes" id="UP000003684">
    <property type="component" value="Unassembled WGS sequence"/>
</dbReference>
<accession>D1YGJ9</accession>
<dbReference type="PANTHER" id="PTHR43863:SF2">
    <property type="entry name" value="MALTASE-GLUCOAMYLASE"/>
    <property type="match status" value="1"/>
</dbReference>
<dbReference type="GO" id="GO:0003824">
    <property type="term" value="F:catalytic activity"/>
    <property type="evidence" value="ECO:0007669"/>
    <property type="project" value="InterPro"/>
</dbReference>
<dbReference type="SUPFAM" id="SSF74650">
    <property type="entry name" value="Galactose mutarotase-like"/>
    <property type="match status" value="1"/>
</dbReference>
<comment type="caution">
    <text evidence="2">The sequence shown here is derived from an EMBL/GenBank/DDBJ whole genome shotgun (WGS) entry which is preliminary data.</text>
</comment>
<proteinExistence type="predicted"/>
<dbReference type="GO" id="GO:0030246">
    <property type="term" value="F:carbohydrate binding"/>
    <property type="evidence" value="ECO:0007669"/>
    <property type="project" value="InterPro"/>
</dbReference>
<name>D1YGJ9_LACGS</name>
<dbReference type="InterPro" id="IPR025887">
    <property type="entry name" value="Glyco_hydro_31_N_dom"/>
</dbReference>
<gene>
    <name evidence="2" type="ORF">HMPREF9209_1398</name>
</gene>
<evidence type="ECO:0000259" key="1">
    <source>
        <dbReference type="Pfam" id="PF13802"/>
    </source>
</evidence>
<dbReference type="PANTHER" id="PTHR43863">
    <property type="entry name" value="HYDROLASE, PUTATIVE (AFU_ORTHOLOGUE AFUA_1G03140)-RELATED"/>
    <property type="match status" value="1"/>
</dbReference>
<evidence type="ECO:0000313" key="2">
    <source>
        <dbReference type="EMBL" id="EFB63585.1"/>
    </source>
</evidence>
<organism evidence="2 3">
    <name type="scientific">Lactobacillus gasseri 224-1</name>
    <dbReference type="NCBI Taxonomy" id="679196"/>
    <lineage>
        <taxon>Bacteria</taxon>
        <taxon>Bacillati</taxon>
        <taxon>Bacillota</taxon>
        <taxon>Bacilli</taxon>
        <taxon>Lactobacillales</taxon>
        <taxon>Lactobacillaceae</taxon>
        <taxon>Lactobacillus</taxon>
    </lineage>
</organism>
<dbReference type="InterPro" id="IPR011013">
    <property type="entry name" value="Gal_mutarotase_sf_dom"/>
</dbReference>
<dbReference type="CDD" id="cd14752">
    <property type="entry name" value="GH31_N"/>
    <property type="match status" value="1"/>
</dbReference>
<feature type="domain" description="Glycoside hydrolase family 31 N-terminal" evidence="1">
    <location>
        <begin position="32"/>
        <end position="195"/>
    </location>
</feature>